<dbReference type="EMBL" id="QTSX02002266">
    <property type="protein sequence ID" value="KAJ9076565.1"/>
    <property type="molecule type" value="Genomic_DNA"/>
</dbReference>
<organism evidence="1 2">
    <name type="scientific">Entomophthora muscae</name>
    <dbReference type="NCBI Taxonomy" id="34485"/>
    <lineage>
        <taxon>Eukaryota</taxon>
        <taxon>Fungi</taxon>
        <taxon>Fungi incertae sedis</taxon>
        <taxon>Zoopagomycota</taxon>
        <taxon>Entomophthoromycotina</taxon>
        <taxon>Entomophthoromycetes</taxon>
        <taxon>Entomophthorales</taxon>
        <taxon>Entomophthoraceae</taxon>
        <taxon>Entomophthora</taxon>
    </lineage>
</organism>
<gene>
    <name evidence="1" type="ORF">DSO57_1024890</name>
</gene>
<dbReference type="Proteomes" id="UP001165960">
    <property type="component" value="Unassembled WGS sequence"/>
</dbReference>
<reference evidence="1" key="1">
    <citation type="submission" date="2022-04" db="EMBL/GenBank/DDBJ databases">
        <title>Genome of the entomopathogenic fungus Entomophthora muscae.</title>
        <authorList>
            <person name="Elya C."/>
            <person name="Lovett B.R."/>
            <person name="Lee E."/>
            <person name="Macias A.M."/>
            <person name="Hajek A.E."/>
            <person name="De Bivort B.L."/>
            <person name="Kasson M.T."/>
            <person name="De Fine Licht H.H."/>
            <person name="Stajich J.E."/>
        </authorList>
    </citation>
    <scope>NUCLEOTIDE SEQUENCE</scope>
    <source>
        <strain evidence="1">Berkeley</strain>
    </source>
</reference>
<keyword evidence="2" id="KW-1185">Reference proteome</keyword>
<accession>A0ACC2TPS2</accession>
<protein>
    <submittedName>
        <fullName evidence="1">Uncharacterized protein</fullName>
    </submittedName>
</protein>
<comment type="caution">
    <text evidence="1">The sequence shown here is derived from an EMBL/GenBank/DDBJ whole genome shotgun (WGS) entry which is preliminary data.</text>
</comment>
<sequence>MPFNITLLRLSHSRPLHAHLNLDLKSQLIKNLHEASNRPIAKKLPLQKDAPNTIYRIVATLQVGLGHSLYHKFALVFNFKNPRNFPSLHAWATSEPNAHGMGIAHRGDNFDAYEPNTLPGTVSLALALLG</sequence>
<evidence type="ECO:0000313" key="1">
    <source>
        <dbReference type="EMBL" id="KAJ9076565.1"/>
    </source>
</evidence>
<proteinExistence type="predicted"/>
<name>A0ACC2TPS2_9FUNG</name>
<evidence type="ECO:0000313" key="2">
    <source>
        <dbReference type="Proteomes" id="UP001165960"/>
    </source>
</evidence>